<dbReference type="GO" id="GO:0042781">
    <property type="term" value="F:3'-tRNA processing endoribonuclease activity"/>
    <property type="evidence" value="ECO:0007669"/>
    <property type="project" value="TreeGrafter"/>
</dbReference>
<dbReference type="PANTHER" id="PTHR46018">
    <property type="entry name" value="ZINC PHOSPHODIESTERASE ELAC PROTEIN 1"/>
    <property type="match status" value="1"/>
</dbReference>
<sequence>MRAAIRPRLVNPDPFDDPGLFIHFAFVKRAILFDLGDLHALSPKDILKISHVFVSHTHVDHFVGFDQLLRICLGRDKIIHMFGPEGIIENTAGKLQGYSWNLLENYESEFGFRVTEVYEDRLETCNFTTLGEFKPTQRVVERDHGGVLLAEPDFTVKAKILDHGMPCLGFALNERFHVNILKARLEDLGMEVGPWLREFKQSLYASKDWSEPFTVPMPDGKDKSFTLAKLAEAVTLITPGQKIAYITDVAGHADNQKKILALAENADQLFIEASFTNEDAEHAAARNHLTAGQAGELAKTAKARQMINFHISPRYQEEPELILEQAQQAFEAQGE</sequence>
<accession>A0A1M6BYR8</accession>
<proteinExistence type="predicted"/>
<dbReference type="Proteomes" id="UP000183994">
    <property type="component" value="Unassembled WGS sequence"/>
</dbReference>
<dbReference type="AlphaFoldDB" id="A0A1M6BYR8"/>
<dbReference type="STRING" id="1121393.SAMN02745216_00106"/>
<evidence type="ECO:0000313" key="2">
    <source>
        <dbReference type="EMBL" id="SHI53926.1"/>
    </source>
</evidence>
<reference evidence="3" key="1">
    <citation type="submission" date="2016-11" db="EMBL/GenBank/DDBJ databases">
        <authorList>
            <person name="Varghese N."/>
            <person name="Submissions S."/>
        </authorList>
    </citation>
    <scope>NUCLEOTIDE SEQUENCE [LARGE SCALE GENOMIC DNA]</scope>
    <source>
        <strain evidence="3">DSM 16219</strain>
    </source>
</reference>
<keyword evidence="3" id="KW-1185">Reference proteome</keyword>
<dbReference type="PANTHER" id="PTHR46018:SF7">
    <property type="entry name" value="RIBONUCLEASE Z"/>
    <property type="match status" value="1"/>
</dbReference>
<evidence type="ECO:0000259" key="1">
    <source>
        <dbReference type="Pfam" id="PF12706"/>
    </source>
</evidence>
<gene>
    <name evidence="2" type="ORF">SAMN02745216_00106</name>
</gene>
<evidence type="ECO:0000313" key="3">
    <source>
        <dbReference type="Proteomes" id="UP000183994"/>
    </source>
</evidence>
<dbReference type="SUPFAM" id="SSF56281">
    <property type="entry name" value="Metallo-hydrolase/oxidoreductase"/>
    <property type="match status" value="1"/>
</dbReference>
<dbReference type="NCBIfam" id="NF002558">
    <property type="entry name" value="PRK02126.1"/>
    <property type="match status" value="1"/>
</dbReference>
<dbReference type="RefSeq" id="WP_073471851.1">
    <property type="nucleotide sequence ID" value="NZ_FQZU01000001.1"/>
</dbReference>
<dbReference type="InterPro" id="IPR036866">
    <property type="entry name" value="RibonucZ/Hydroxyglut_hydro"/>
</dbReference>
<dbReference type="Pfam" id="PF12706">
    <property type="entry name" value="Lactamase_B_2"/>
    <property type="match status" value="1"/>
</dbReference>
<dbReference type="EMBL" id="FQZU01000001">
    <property type="protein sequence ID" value="SHI53926.1"/>
    <property type="molecule type" value="Genomic_DNA"/>
</dbReference>
<dbReference type="OrthoDB" id="9800940at2"/>
<protein>
    <submittedName>
        <fullName evidence="2">Ribonuclease Z</fullName>
    </submittedName>
</protein>
<name>A0A1M6BYR8_9BACT</name>
<feature type="domain" description="Metallo-beta-lactamase" evidence="1">
    <location>
        <begin position="237"/>
        <end position="311"/>
    </location>
</feature>
<organism evidence="2 3">
    <name type="scientific">Desulfatibacillum alkenivorans DSM 16219</name>
    <dbReference type="NCBI Taxonomy" id="1121393"/>
    <lineage>
        <taxon>Bacteria</taxon>
        <taxon>Pseudomonadati</taxon>
        <taxon>Thermodesulfobacteriota</taxon>
        <taxon>Desulfobacteria</taxon>
        <taxon>Desulfobacterales</taxon>
        <taxon>Desulfatibacillaceae</taxon>
        <taxon>Desulfatibacillum</taxon>
    </lineage>
</organism>
<dbReference type="InterPro" id="IPR001279">
    <property type="entry name" value="Metallo-B-lactamas"/>
</dbReference>
<dbReference type="Gene3D" id="3.60.15.10">
    <property type="entry name" value="Ribonuclease Z/Hydroxyacylglutathione hydrolase-like"/>
    <property type="match status" value="1"/>
</dbReference>